<name>A0A9C7GDY9_9BACI</name>
<dbReference type="AlphaFoldDB" id="A0A9C7GDY9"/>
<dbReference type="CDD" id="cd10944">
    <property type="entry name" value="CE4_SmPgdA_like"/>
    <property type="match status" value="1"/>
</dbReference>
<sequence length="378" mass="43554">MKNALVYFFLLVIFLVIDSQEVSAVSAVKYIPVAINDQIIHFPDAIPVVQDQTTYVPVRFFSDFIPATLSVIKPGVISLKSKGKSLILYTSQNEIHFSNGQKMKIKLFVQDGRTYAPIRSLSEYFGFQVHYLSEGPIVRLVNTETITERQLFLEMNESKIISFYQKANQDQRPKVYLTFDDGPNPGIKDILDILKNKKAKATFFMIEPQMRSYPNDVRRLVAEGHYPALHSVSHNKQQLYGGKPYAVATEMLKTRKTLYDLTGVKSMLTRVPYGSKPYMVKSFRDELARYQFKMWDWDIDTLDWENQSNPQQIYTNMKAGFQQERNGNKSIVILFHINKGTVEALPEIIDYIYAQGFQCAAYDPSEHFVVNFWGDARL</sequence>
<comment type="caution">
    <text evidence="2">The sequence shown here is derived from an EMBL/GenBank/DDBJ whole genome shotgun (WGS) entry which is preliminary data.</text>
</comment>
<dbReference type="SUPFAM" id="SSF88713">
    <property type="entry name" value="Glycoside hydrolase/deacetylase"/>
    <property type="match status" value="1"/>
</dbReference>
<gene>
    <name evidence="2" type="ORF">NEOCIP111885_04179</name>
</gene>
<keyword evidence="3" id="KW-1185">Reference proteome</keyword>
<evidence type="ECO:0000259" key="1">
    <source>
        <dbReference type="PROSITE" id="PS51677"/>
    </source>
</evidence>
<dbReference type="SUPFAM" id="SSF55383">
    <property type="entry name" value="Copper amine oxidase, domain N"/>
    <property type="match status" value="1"/>
</dbReference>
<dbReference type="InterPro" id="IPR012854">
    <property type="entry name" value="Cu_amine_oxidase-like_N"/>
</dbReference>
<dbReference type="InterPro" id="IPR011330">
    <property type="entry name" value="Glyco_hydro/deAcase_b/a-brl"/>
</dbReference>
<accession>A0A9C7GDY9</accession>
<feature type="domain" description="NodB homology" evidence="1">
    <location>
        <begin position="173"/>
        <end position="360"/>
    </location>
</feature>
<dbReference type="EMBL" id="CAKJTG010000035">
    <property type="protein sequence ID" value="CAG9610405.1"/>
    <property type="molecule type" value="Genomic_DNA"/>
</dbReference>
<dbReference type="Pfam" id="PF01522">
    <property type="entry name" value="Polysacc_deac_1"/>
    <property type="match status" value="1"/>
</dbReference>
<dbReference type="PROSITE" id="PS51677">
    <property type="entry name" value="NODB"/>
    <property type="match status" value="1"/>
</dbReference>
<dbReference type="PANTHER" id="PTHR10587:SF125">
    <property type="entry name" value="POLYSACCHARIDE DEACETYLASE YHEN-RELATED"/>
    <property type="match status" value="1"/>
</dbReference>
<dbReference type="PANTHER" id="PTHR10587">
    <property type="entry name" value="GLYCOSYL TRANSFERASE-RELATED"/>
    <property type="match status" value="1"/>
</dbReference>
<dbReference type="GO" id="GO:0005975">
    <property type="term" value="P:carbohydrate metabolic process"/>
    <property type="evidence" value="ECO:0007669"/>
    <property type="project" value="InterPro"/>
</dbReference>
<dbReference type="Pfam" id="PF07833">
    <property type="entry name" value="Cu_amine_oxidN1"/>
    <property type="match status" value="1"/>
</dbReference>
<evidence type="ECO:0000313" key="3">
    <source>
        <dbReference type="Proteomes" id="UP000789845"/>
    </source>
</evidence>
<dbReference type="Proteomes" id="UP000789845">
    <property type="component" value="Unassembled WGS sequence"/>
</dbReference>
<dbReference type="GO" id="GO:0016810">
    <property type="term" value="F:hydrolase activity, acting on carbon-nitrogen (but not peptide) bonds"/>
    <property type="evidence" value="ECO:0007669"/>
    <property type="project" value="InterPro"/>
</dbReference>
<dbReference type="Gene3D" id="3.20.20.370">
    <property type="entry name" value="Glycoside hydrolase/deacetylase"/>
    <property type="match status" value="1"/>
</dbReference>
<dbReference type="InterPro" id="IPR036582">
    <property type="entry name" value="Mao_N_sf"/>
</dbReference>
<evidence type="ECO:0000313" key="2">
    <source>
        <dbReference type="EMBL" id="CAG9610405.1"/>
    </source>
</evidence>
<reference evidence="2" key="1">
    <citation type="submission" date="2021-10" db="EMBL/GenBank/DDBJ databases">
        <authorList>
            <person name="Criscuolo A."/>
        </authorList>
    </citation>
    <scope>NUCLEOTIDE SEQUENCE</scope>
    <source>
        <strain evidence="2">CIP111885</strain>
    </source>
</reference>
<proteinExistence type="predicted"/>
<dbReference type="InterPro" id="IPR050248">
    <property type="entry name" value="Polysacc_deacetylase_ArnD"/>
</dbReference>
<organism evidence="2 3">
    <name type="scientific">Pseudoneobacillus rhizosphaerae</name>
    <dbReference type="NCBI Taxonomy" id="2880968"/>
    <lineage>
        <taxon>Bacteria</taxon>
        <taxon>Bacillati</taxon>
        <taxon>Bacillota</taxon>
        <taxon>Bacilli</taxon>
        <taxon>Bacillales</taxon>
        <taxon>Bacillaceae</taxon>
        <taxon>Pseudoneobacillus</taxon>
    </lineage>
</organism>
<protein>
    <recommendedName>
        <fullName evidence="1">NodB homology domain-containing protein</fullName>
    </recommendedName>
</protein>
<dbReference type="InterPro" id="IPR002509">
    <property type="entry name" value="NODB_dom"/>
</dbReference>